<accession>A0A0J9R9D5</accession>
<evidence type="ECO:0000259" key="13">
    <source>
        <dbReference type="Pfam" id="PF04987"/>
    </source>
</evidence>
<dbReference type="EMBL" id="CM002911">
    <property type="protein sequence ID" value="KMY92666.1"/>
    <property type="molecule type" value="Genomic_DNA"/>
</dbReference>
<dbReference type="InterPro" id="IPR002591">
    <property type="entry name" value="Phosphodiest/P_Trfase"/>
</dbReference>
<evidence type="ECO:0000256" key="3">
    <source>
        <dbReference type="ARBA" id="ARBA00008400"/>
    </source>
</evidence>
<dbReference type="Proteomes" id="UP000035880">
    <property type="component" value="Chromosome 2R"/>
</dbReference>
<dbReference type="SUPFAM" id="SSF53649">
    <property type="entry name" value="Alkaline phosphatase-like"/>
    <property type="match status" value="1"/>
</dbReference>
<feature type="transmembrane region" description="Helical" evidence="12">
    <location>
        <begin position="533"/>
        <end position="552"/>
    </location>
</feature>
<dbReference type="GO" id="GO:0005789">
    <property type="term" value="C:endoplasmic reticulum membrane"/>
    <property type="evidence" value="ECO:0007669"/>
    <property type="project" value="UniProtKB-SubCell"/>
</dbReference>
<evidence type="ECO:0000256" key="6">
    <source>
        <dbReference type="ARBA" id="ARBA00022679"/>
    </source>
</evidence>
<evidence type="ECO:0000256" key="12">
    <source>
        <dbReference type="RuleBase" id="RU367138"/>
    </source>
</evidence>
<protein>
    <recommendedName>
        <fullName evidence="4 12">GPI ethanolamine phosphate transferase 1</fullName>
        <ecNumber evidence="12">2.-.-.-</ecNumber>
    </recommendedName>
</protein>
<dbReference type="GO" id="GO:0006506">
    <property type="term" value="P:GPI anchor biosynthetic process"/>
    <property type="evidence" value="ECO:0007669"/>
    <property type="project" value="UniProtKB-UniPathway"/>
</dbReference>
<feature type="transmembrane region" description="Helical" evidence="12">
    <location>
        <begin position="733"/>
        <end position="755"/>
    </location>
</feature>
<dbReference type="CDD" id="cd16020">
    <property type="entry name" value="GPI_EPT_1"/>
    <property type="match status" value="1"/>
</dbReference>
<feature type="transmembrane region" description="Helical" evidence="12">
    <location>
        <begin position="432"/>
        <end position="450"/>
    </location>
</feature>
<dbReference type="EC" id="2.-.-.-" evidence="12"/>
<evidence type="ECO:0000256" key="9">
    <source>
        <dbReference type="ARBA" id="ARBA00022989"/>
    </source>
</evidence>
<dbReference type="InterPro" id="IPR007070">
    <property type="entry name" value="GPI_EtnP_transferase_1"/>
</dbReference>
<feature type="transmembrane region" description="Helical" evidence="12">
    <location>
        <begin position="657"/>
        <end position="678"/>
    </location>
</feature>
<evidence type="ECO:0000256" key="11">
    <source>
        <dbReference type="ARBA" id="ARBA00023180"/>
    </source>
</evidence>
<keyword evidence="9 12" id="KW-1133">Transmembrane helix</keyword>
<dbReference type="UniPathway" id="UPA00196"/>
<dbReference type="Pfam" id="PF04987">
    <property type="entry name" value="PigN"/>
    <property type="match status" value="1"/>
</dbReference>
<keyword evidence="10 12" id="KW-0472">Membrane</keyword>
<feature type="transmembrane region" description="Helical" evidence="12">
    <location>
        <begin position="6"/>
        <end position="24"/>
    </location>
</feature>
<evidence type="ECO:0000256" key="2">
    <source>
        <dbReference type="ARBA" id="ARBA00004687"/>
    </source>
</evidence>
<feature type="transmembrane region" description="Helical" evidence="12">
    <location>
        <begin position="775"/>
        <end position="798"/>
    </location>
</feature>
<keyword evidence="5 12" id="KW-0337">GPI-anchor biosynthesis</keyword>
<feature type="transmembrane region" description="Helical" evidence="12">
    <location>
        <begin position="634"/>
        <end position="651"/>
    </location>
</feature>
<proteinExistence type="inferred from homology"/>
<dbReference type="Pfam" id="PF01663">
    <property type="entry name" value="Phosphodiest"/>
    <property type="match status" value="1"/>
</dbReference>
<evidence type="ECO:0000256" key="10">
    <source>
        <dbReference type="ARBA" id="ARBA00023136"/>
    </source>
</evidence>
<keyword evidence="8 12" id="KW-0256">Endoplasmic reticulum</keyword>
<dbReference type="GO" id="GO:0051377">
    <property type="term" value="F:mannose-ethanolamine phosphotransferase activity"/>
    <property type="evidence" value="ECO:0007669"/>
    <property type="project" value="UniProtKB-UniRule"/>
</dbReference>
<sequence length="894" mass="101719">MWIAYALVIHVLLLGSIFVIYFRSPVITGLTPQKHLEYYGLEPPANRLVLIVTDGFRADSFFEENCRYVPNLRKIFLREGVVGVSRTRVPTETRPGHITLIAGLYEDPSAVLRGWKSNPIDFDTVFNRSSQTYAWGANDVLNVFSHVSNGGEINLRFYNHDLDFSPGYDAYEQDEWVFKRVKLLLQQKREALQRAKNVVFFLHLLGLDTAGHVHKPGAPKFRQTLEKTERGVYAIYQEFERVFPDKRTAYLLTADHGMTDSGAHGAGSPHETDTPFVLWGAGASRVVPNPGGRTFMPNNEGPAMPLHELEQAQLTPLMSALLGLAPPMNNFGTLPVGYMNVSKEYEAMAAHVNALQLLEQYVALQKEHKKGFFADILLEYDVLSAEAIKRYKDTIVQLQKKREYSLCIGKSQVIMSQALEGIDYYHGYYRRVLLLSTTSTFLGWMFYIYRLLSRNRASKVELVLERRNKIVRVSIGSSVIVLVICLLSQGTPLDISFYLLLPYFVWLKALQPWNINFYSSPASAYSVPALQTSMWQIMLLIACAELMVFTFFERRLIALSFCVFACYNSWENFQSKSRDFFSWLALVLILSCFPLLPLSVGYQNGYLLGAGVIVIFTNAFWISKSRLSYRNHTTYCNGLILLQTILCAYLHSNGINIPIPLKLASWFYLVYAFTSILLSKESRLDLRLAQIGFNLGSLYATLCTSYEAVFVQLLTIELNISLRAQSARAERSVLRLAFTLLLYTFFSLFGSGNIASISSFDPNIARCYLSHFAPFVIMGLVLVKLLVPVVLIMSVIYANSEFVRQHEEQIFICLLLVCDVMGLNFLFLVRNQGSWLDIGTSISHFVIMEVTTLVMLLIFHTTKQLLRVIPWEEIDFKMLPLRLIHWDVISAKHH</sequence>
<dbReference type="AlphaFoldDB" id="A0A0J9R9D5"/>
<feature type="transmembrane region" description="Helical" evidence="12">
    <location>
        <begin position="841"/>
        <end position="859"/>
    </location>
</feature>
<dbReference type="FunFam" id="3.40.720.10:FF:000165">
    <property type="entry name" value="Phosphatidylinositol glycan anchor biosynthesis class N"/>
    <property type="match status" value="1"/>
</dbReference>
<comment type="similarity">
    <text evidence="3 12">Belongs to the PIGG/PIGN/PIGO family. PIGN subfamily.</text>
</comment>
<comment type="function">
    <text evidence="12">Ethanolamine phosphate transferase involved in glycosylphosphatidylinositol-anchor biosynthesis. Transfers ethanolamine phosphate to the first alpha-1,4-linked mannose of the glycosylphosphatidylinositol precursor of GPI-anchor.</text>
</comment>
<evidence type="ECO:0000256" key="1">
    <source>
        <dbReference type="ARBA" id="ARBA00004477"/>
    </source>
</evidence>
<dbReference type="Gene3D" id="3.40.720.10">
    <property type="entry name" value="Alkaline Phosphatase, subunit A"/>
    <property type="match status" value="2"/>
</dbReference>
<name>A0A0J9R9D5_DROSI</name>
<keyword evidence="7 12" id="KW-0812">Transmembrane</keyword>
<keyword evidence="6 12" id="KW-0808">Transferase</keyword>
<dbReference type="PANTHER" id="PTHR12250">
    <property type="entry name" value="PHOSPHATIDYLINOSITOL GLYCAN, CLASS N"/>
    <property type="match status" value="1"/>
</dbReference>
<feature type="transmembrane region" description="Helical" evidence="12">
    <location>
        <begin position="580"/>
        <end position="600"/>
    </location>
</feature>
<dbReference type="InterPro" id="IPR017850">
    <property type="entry name" value="Alkaline_phosphatase_core_sf"/>
</dbReference>
<comment type="subcellular location">
    <subcellularLocation>
        <location evidence="1 12">Endoplasmic reticulum membrane</location>
        <topology evidence="1 12">Multi-pass membrane protein</topology>
    </subcellularLocation>
</comment>
<feature type="transmembrane region" description="Helical" evidence="12">
    <location>
        <begin position="470"/>
        <end position="488"/>
    </location>
</feature>
<keyword evidence="11" id="KW-0325">Glycoprotein</keyword>
<feature type="transmembrane region" description="Helical" evidence="12">
    <location>
        <begin position="606"/>
        <end position="622"/>
    </location>
</feature>
<dbReference type="InterPro" id="IPR037671">
    <property type="entry name" value="PIGN_N"/>
</dbReference>
<dbReference type="Bgee" id="FBgn0197285">
    <property type="expression patterns" value="Expressed in male reproductive system and 3 other cell types or tissues"/>
</dbReference>
<comment type="pathway">
    <text evidence="2 12">Glycolipid biosynthesis; glycosylphosphatidylinositol-anchor biosynthesis.</text>
</comment>
<dbReference type="OrthoDB" id="2748310at2759"/>
<gene>
    <name evidence="14" type="primary">Dsim\GD26009</name>
    <name evidence="14" type="ORF">Dsimw501_GD26009</name>
</gene>
<dbReference type="KEGG" id="dsi:Dsimw501_GD26009"/>
<dbReference type="InterPro" id="IPR017852">
    <property type="entry name" value="GPI_EtnP_transferase_1_C"/>
</dbReference>
<feature type="transmembrane region" description="Helical" evidence="12">
    <location>
        <begin position="810"/>
        <end position="829"/>
    </location>
</feature>
<evidence type="ECO:0000256" key="8">
    <source>
        <dbReference type="ARBA" id="ARBA00022824"/>
    </source>
</evidence>
<evidence type="ECO:0000256" key="4">
    <source>
        <dbReference type="ARBA" id="ARBA00020831"/>
    </source>
</evidence>
<reference evidence="14 15" key="1">
    <citation type="journal article" date="2013" name="Genome Res.">
        <title>A second-generation assembly of the Drosophila simulans genome provides new insights into patterns of lineage-specific divergence.</title>
        <authorList>
            <person name="Hu T.T."/>
            <person name="Eisen M.B."/>
            <person name="Thornton K.R."/>
            <person name="Andolfatto P."/>
        </authorList>
    </citation>
    <scope>NUCLEOTIDE SEQUENCE [LARGE SCALE GENOMIC DNA]</scope>
    <source>
        <strain evidence="15">w501</strain>
    </source>
</reference>
<dbReference type="PANTHER" id="PTHR12250:SF0">
    <property type="entry name" value="GPI ETHANOLAMINE PHOSPHATE TRANSFERASE 1"/>
    <property type="match status" value="1"/>
</dbReference>
<organism evidence="14 15">
    <name type="scientific">Drosophila simulans</name>
    <name type="common">Fruit fly</name>
    <dbReference type="NCBI Taxonomy" id="7240"/>
    <lineage>
        <taxon>Eukaryota</taxon>
        <taxon>Metazoa</taxon>
        <taxon>Ecdysozoa</taxon>
        <taxon>Arthropoda</taxon>
        <taxon>Hexapoda</taxon>
        <taxon>Insecta</taxon>
        <taxon>Pterygota</taxon>
        <taxon>Neoptera</taxon>
        <taxon>Endopterygota</taxon>
        <taxon>Diptera</taxon>
        <taxon>Brachycera</taxon>
        <taxon>Muscomorpha</taxon>
        <taxon>Ephydroidea</taxon>
        <taxon>Drosophilidae</taxon>
        <taxon>Drosophila</taxon>
        <taxon>Sophophora</taxon>
    </lineage>
</organism>
<evidence type="ECO:0000313" key="15">
    <source>
        <dbReference type="Proteomes" id="UP000035880"/>
    </source>
</evidence>
<evidence type="ECO:0000313" key="14">
    <source>
        <dbReference type="EMBL" id="KMY92666.1"/>
    </source>
</evidence>
<evidence type="ECO:0000256" key="7">
    <source>
        <dbReference type="ARBA" id="ARBA00022692"/>
    </source>
</evidence>
<evidence type="ECO:0000256" key="5">
    <source>
        <dbReference type="ARBA" id="ARBA00022502"/>
    </source>
</evidence>
<feature type="domain" description="GPI ethanolamine phosphate transferase 1 C-terminal" evidence="13">
    <location>
        <begin position="420"/>
        <end position="834"/>
    </location>
</feature>